<evidence type="ECO:0000256" key="5">
    <source>
        <dbReference type="ARBA" id="ARBA00012730"/>
    </source>
</evidence>
<dbReference type="InterPro" id="IPR043169">
    <property type="entry name" value="PMM_cap"/>
</dbReference>
<dbReference type="Pfam" id="PF03332">
    <property type="entry name" value="PMM"/>
    <property type="match status" value="1"/>
</dbReference>
<sequence>MKNLIIFDLDGTLAKSKSPIDQEMSELFKSLLHVVHVAIISGGDWPQFEKQVLNQLPKNTLLEKLAILPTCGTKFYQYTDEWKKLYAENFTDEERNKILDSLHTALEASNLDIKKTWGEQIEDRGSQITFSALGQQAPLEEKKGWDPDFVKRKKVVERLKTPLKGFSIGMGGTTSIDIVKPGIDKAYGIRKLEEILGLGISEMLFIGDALFEGGNDYPARKTGVDCIQVRDPEETKSIIQTIIMCSKEPEKSR</sequence>
<dbReference type="EMBL" id="SDDZ01000006">
    <property type="protein sequence ID" value="RXJ49646.1"/>
    <property type="molecule type" value="Genomic_DNA"/>
</dbReference>
<keyword evidence="9" id="KW-0413">Isomerase</keyword>
<keyword evidence="13" id="KW-0378">Hydrolase</keyword>
<comment type="subunit">
    <text evidence="4">Homodimer.</text>
</comment>
<dbReference type="Gene3D" id="3.40.50.1000">
    <property type="entry name" value="HAD superfamily/HAD-like"/>
    <property type="match status" value="1"/>
</dbReference>
<dbReference type="NCBIfam" id="TIGR01484">
    <property type="entry name" value="HAD-SF-IIB"/>
    <property type="match status" value="1"/>
</dbReference>
<feature type="binding site" evidence="11">
    <location>
        <position position="124"/>
    </location>
    <ligand>
        <name>alpha-D-mannose 1-phosphate</name>
        <dbReference type="ChEBI" id="CHEBI:58409"/>
    </ligand>
</feature>
<dbReference type="PANTHER" id="PTHR10466:SF0">
    <property type="entry name" value="PHOSPHOMANNOMUTASE"/>
    <property type="match status" value="1"/>
</dbReference>
<accession>A0A4V1LMT8</accession>
<evidence type="ECO:0000256" key="3">
    <source>
        <dbReference type="ARBA" id="ARBA00009736"/>
    </source>
</evidence>
<reference evidence="13 14" key="1">
    <citation type="submission" date="2019-01" db="EMBL/GenBank/DDBJ databases">
        <title>Genome sequence of the Antarctic species Gelidibacter gilvus ACAM 158(T).</title>
        <authorList>
            <person name="Bowman J.P."/>
        </authorList>
    </citation>
    <scope>NUCLEOTIDE SEQUENCE [LARGE SCALE GENOMIC DNA]</scope>
    <source>
        <strain evidence="13 14">IC158</strain>
    </source>
</reference>
<evidence type="ECO:0000256" key="4">
    <source>
        <dbReference type="ARBA" id="ARBA00011738"/>
    </source>
</evidence>
<organism evidence="13 14">
    <name type="scientific">Gelidibacter gilvus</name>
    <dbReference type="NCBI Taxonomy" id="59602"/>
    <lineage>
        <taxon>Bacteria</taxon>
        <taxon>Pseudomonadati</taxon>
        <taxon>Bacteroidota</taxon>
        <taxon>Flavobacteriia</taxon>
        <taxon>Flavobacteriales</taxon>
        <taxon>Flavobacteriaceae</taxon>
        <taxon>Gelidibacter</taxon>
    </lineage>
</organism>
<comment type="caution">
    <text evidence="13">The sequence shown here is derived from an EMBL/GenBank/DDBJ whole genome shotgun (WGS) entry which is preliminary data.</text>
</comment>
<dbReference type="Gene3D" id="3.30.1240.20">
    <property type="match status" value="1"/>
</dbReference>
<keyword evidence="7 12" id="KW-0479">Metal-binding</keyword>
<dbReference type="GO" id="GO:0046872">
    <property type="term" value="F:metal ion binding"/>
    <property type="evidence" value="ECO:0007669"/>
    <property type="project" value="UniProtKB-KW"/>
</dbReference>
<dbReference type="GO" id="GO:0004615">
    <property type="term" value="F:phosphomannomutase activity"/>
    <property type="evidence" value="ECO:0007669"/>
    <property type="project" value="UniProtKB-EC"/>
</dbReference>
<keyword evidence="14" id="KW-1185">Reference proteome</keyword>
<evidence type="ECO:0000256" key="2">
    <source>
        <dbReference type="ARBA" id="ARBA00004699"/>
    </source>
</evidence>
<comment type="subcellular location">
    <subcellularLocation>
        <location evidence="1">Cytoplasm</location>
    </subcellularLocation>
</comment>
<dbReference type="InterPro" id="IPR036412">
    <property type="entry name" value="HAD-like_sf"/>
</dbReference>
<dbReference type="SFLD" id="SFLDG01143">
    <property type="entry name" value="C2.B.3:_Phosphomannomutase_Lik"/>
    <property type="match status" value="1"/>
</dbReference>
<comment type="pathway">
    <text evidence="2">Nucleotide-sugar biosynthesis; GDP-alpha-D-mannose biosynthesis; alpha-D-mannose 1-phosphate from D-fructose 6-phosphate: step 2/2.</text>
</comment>
<dbReference type="UniPathway" id="UPA00126">
    <property type="reaction ID" value="UER00424"/>
</dbReference>
<dbReference type="SUPFAM" id="SSF56784">
    <property type="entry name" value="HAD-like"/>
    <property type="match status" value="1"/>
</dbReference>
<evidence type="ECO:0000256" key="11">
    <source>
        <dbReference type="PIRSR" id="PIRSR605002-2"/>
    </source>
</evidence>
<feature type="active site" description="Nucleophile" evidence="10">
    <location>
        <position position="8"/>
    </location>
</feature>
<evidence type="ECO:0000256" key="7">
    <source>
        <dbReference type="ARBA" id="ARBA00022723"/>
    </source>
</evidence>
<proteinExistence type="inferred from homology"/>
<dbReference type="SFLD" id="SFLDG01140">
    <property type="entry name" value="C2.B:_Phosphomannomutase_and_P"/>
    <property type="match status" value="1"/>
</dbReference>
<dbReference type="GO" id="GO:0016791">
    <property type="term" value="F:phosphatase activity"/>
    <property type="evidence" value="ECO:0007669"/>
    <property type="project" value="UniProtKB-ARBA"/>
</dbReference>
<keyword evidence="6" id="KW-0963">Cytoplasm</keyword>
<gene>
    <name evidence="13" type="ORF">ESZ48_11615</name>
</gene>
<feature type="active site" description="Proton donor/acceptor" evidence="10">
    <location>
        <position position="10"/>
    </location>
</feature>
<feature type="binding site" evidence="11">
    <location>
        <position position="175"/>
    </location>
    <ligand>
        <name>alpha-D-mannose 1-phosphate</name>
        <dbReference type="ChEBI" id="CHEBI:58409"/>
    </ligand>
</feature>
<dbReference type="RefSeq" id="WP_129017656.1">
    <property type="nucleotide sequence ID" value="NZ_SDDZ01000006.1"/>
</dbReference>
<dbReference type="GO" id="GO:0006013">
    <property type="term" value="P:mannose metabolic process"/>
    <property type="evidence" value="ECO:0007669"/>
    <property type="project" value="TreeGrafter"/>
</dbReference>
<keyword evidence="8 12" id="KW-0460">Magnesium</keyword>
<dbReference type="InterPro" id="IPR006379">
    <property type="entry name" value="HAD-SF_hydro_IIB"/>
</dbReference>
<evidence type="ECO:0000256" key="9">
    <source>
        <dbReference type="ARBA" id="ARBA00023235"/>
    </source>
</evidence>
<evidence type="ECO:0000256" key="8">
    <source>
        <dbReference type="ARBA" id="ARBA00022842"/>
    </source>
</evidence>
<feature type="binding site" evidence="12">
    <location>
        <position position="10"/>
    </location>
    <ligand>
        <name>Mg(2+)</name>
        <dbReference type="ChEBI" id="CHEBI:18420"/>
        <label>1</label>
    </ligand>
</feature>
<dbReference type="InterPro" id="IPR023214">
    <property type="entry name" value="HAD_sf"/>
</dbReference>
<dbReference type="AlphaFoldDB" id="A0A4V1LMT8"/>
<dbReference type="PANTHER" id="PTHR10466">
    <property type="entry name" value="PHOSPHOMANNOMUTASE"/>
    <property type="match status" value="1"/>
</dbReference>
<dbReference type="GO" id="GO:0009298">
    <property type="term" value="P:GDP-mannose biosynthetic process"/>
    <property type="evidence" value="ECO:0007669"/>
    <property type="project" value="UniProtKB-UniPathway"/>
</dbReference>
<comment type="cofactor">
    <cofactor evidence="12">
        <name>Mg(2+)</name>
        <dbReference type="ChEBI" id="CHEBI:18420"/>
    </cofactor>
</comment>
<evidence type="ECO:0000313" key="14">
    <source>
        <dbReference type="Proteomes" id="UP000289792"/>
    </source>
</evidence>
<dbReference type="GO" id="GO:0005829">
    <property type="term" value="C:cytosol"/>
    <property type="evidence" value="ECO:0007669"/>
    <property type="project" value="TreeGrafter"/>
</dbReference>
<dbReference type="SFLD" id="SFLDS00003">
    <property type="entry name" value="Haloacid_Dehalogenase"/>
    <property type="match status" value="1"/>
</dbReference>
<evidence type="ECO:0000256" key="1">
    <source>
        <dbReference type="ARBA" id="ARBA00004496"/>
    </source>
</evidence>
<feature type="binding site" evidence="11">
    <location>
        <position position="177"/>
    </location>
    <ligand>
        <name>alpha-D-mannose 1-phosphate</name>
        <dbReference type="ChEBI" id="CHEBI:58409"/>
    </ligand>
</feature>
<dbReference type="InterPro" id="IPR005002">
    <property type="entry name" value="PMM"/>
</dbReference>
<protein>
    <recommendedName>
        <fullName evidence="5">phosphomannomutase</fullName>
        <ecNumber evidence="5">5.4.2.8</ecNumber>
    </recommendedName>
</protein>
<evidence type="ECO:0000256" key="10">
    <source>
        <dbReference type="PIRSR" id="PIRSR605002-1"/>
    </source>
</evidence>
<evidence type="ECO:0000256" key="6">
    <source>
        <dbReference type="ARBA" id="ARBA00022490"/>
    </source>
</evidence>
<comment type="similarity">
    <text evidence="3">Belongs to the eukaryotic PMM family.</text>
</comment>
<dbReference type="GO" id="GO:0006487">
    <property type="term" value="P:protein N-linked glycosylation"/>
    <property type="evidence" value="ECO:0007669"/>
    <property type="project" value="TreeGrafter"/>
</dbReference>
<name>A0A4V1LMT8_9FLAO</name>
<evidence type="ECO:0000256" key="12">
    <source>
        <dbReference type="PIRSR" id="PIRSR605002-3"/>
    </source>
</evidence>
<feature type="binding site" evidence="12">
    <location>
        <position position="8"/>
    </location>
    <ligand>
        <name>Mg(2+)</name>
        <dbReference type="ChEBI" id="CHEBI:18420"/>
        <label>1</label>
    </ligand>
</feature>
<evidence type="ECO:0000313" key="13">
    <source>
        <dbReference type="EMBL" id="RXJ49646.1"/>
    </source>
</evidence>
<dbReference type="EC" id="5.4.2.8" evidence="5"/>
<feature type="binding site" evidence="12">
    <location>
        <position position="208"/>
    </location>
    <ligand>
        <name>Mg(2+)</name>
        <dbReference type="ChEBI" id="CHEBI:18420"/>
        <label>1</label>
    </ligand>
</feature>
<dbReference type="Proteomes" id="UP000289792">
    <property type="component" value="Unassembled WGS sequence"/>
</dbReference>
<dbReference type="OrthoDB" id="2241234at2"/>